<sequence>MDGKVLIVDDNKDIISFLKPALETEGYTVDFATNGSDALEKIHADLTLILLDVMLPDMNGFDICRQIRQHVSCPILFLTARGLEQERVNGFLVGGDDYIVKPFSLQELILRVNVHVKKDPRWIQKKEHPTLQFSNLIVDMLAKSIRINGEIVDFTKKEYKIIELLSTHPSQVFSKEQIFEEVWGYMSESDINTITEHIRRIRAKLQLHGCNHNYIKTVWGIGYKWEY</sequence>
<dbReference type="SUPFAM" id="SSF52172">
    <property type="entry name" value="CheY-like"/>
    <property type="match status" value="1"/>
</dbReference>
<feature type="DNA-binding region" description="OmpR/PhoB-type" evidence="8">
    <location>
        <begin position="128"/>
        <end position="227"/>
    </location>
</feature>
<dbReference type="Pfam" id="PF00072">
    <property type="entry name" value="Response_reg"/>
    <property type="match status" value="1"/>
</dbReference>
<dbReference type="PROSITE" id="PS50110">
    <property type="entry name" value="RESPONSE_REGULATORY"/>
    <property type="match status" value="1"/>
</dbReference>
<evidence type="ECO:0000256" key="4">
    <source>
        <dbReference type="ARBA" id="ARBA00023015"/>
    </source>
</evidence>
<dbReference type="Gene3D" id="3.40.50.2300">
    <property type="match status" value="1"/>
</dbReference>
<dbReference type="InterPro" id="IPR036388">
    <property type="entry name" value="WH-like_DNA-bd_sf"/>
</dbReference>
<dbReference type="FunFam" id="3.40.50.2300:FF:000001">
    <property type="entry name" value="DNA-binding response regulator PhoB"/>
    <property type="match status" value="1"/>
</dbReference>
<dbReference type="PANTHER" id="PTHR48111">
    <property type="entry name" value="REGULATOR OF RPOS"/>
    <property type="match status" value="1"/>
</dbReference>
<dbReference type="PROSITE" id="PS51755">
    <property type="entry name" value="OMPR_PHOB"/>
    <property type="match status" value="1"/>
</dbReference>
<keyword evidence="3" id="KW-0902">Two-component regulatory system</keyword>
<dbReference type="GO" id="GO:0000156">
    <property type="term" value="F:phosphorelay response regulator activity"/>
    <property type="evidence" value="ECO:0007669"/>
    <property type="project" value="TreeGrafter"/>
</dbReference>
<accession>A0A073KCL9</accession>
<dbReference type="Pfam" id="PF00486">
    <property type="entry name" value="Trans_reg_C"/>
    <property type="match status" value="1"/>
</dbReference>
<dbReference type="SMART" id="SM00862">
    <property type="entry name" value="Trans_reg_C"/>
    <property type="match status" value="1"/>
</dbReference>
<feature type="domain" description="Response regulatory" evidence="9">
    <location>
        <begin position="4"/>
        <end position="116"/>
    </location>
</feature>
<gene>
    <name evidence="11" type="ORF">BAGA_17925</name>
</gene>
<reference evidence="11 12" key="1">
    <citation type="submission" date="2014-06" db="EMBL/GenBank/DDBJ databases">
        <title>Draft genome sequence of Bacillus gaemokensis JCM 15801 (MCCC 1A00707).</title>
        <authorList>
            <person name="Lai Q."/>
            <person name="Liu Y."/>
            <person name="Shao Z."/>
        </authorList>
    </citation>
    <scope>NUCLEOTIDE SEQUENCE [LARGE SCALE GENOMIC DNA]</scope>
    <source>
        <strain evidence="11 12">JCM 15801</strain>
    </source>
</reference>
<dbReference type="GO" id="GO:0032993">
    <property type="term" value="C:protein-DNA complex"/>
    <property type="evidence" value="ECO:0007669"/>
    <property type="project" value="TreeGrafter"/>
</dbReference>
<proteinExistence type="predicted"/>
<evidence type="ECO:0000313" key="12">
    <source>
        <dbReference type="Proteomes" id="UP000027778"/>
    </source>
</evidence>
<keyword evidence="2 7" id="KW-0597">Phosphoprotein</keyword>
<dbReference type="CDD" id="cd17574">
    <property type="entry name" value="REC_OmpR"/>
    <property type="match status" value="1"/>
</dbReference>
<protein>
    <submittedName>
        <fullName evidence="11">Chemotaxis protein CheY</fullName>
    </submittedName>
</protein>
<evidence type="ECO:0000256" key="2">
    <source>
        <dbReference type="ARBA" id="ARBA00022553"/>
    </source>
</evidence>
<dbReference type="FunFam" id="1.10.10.10:FF:000018">
    <property type="entry name" value="DNA-binding response regulator ResD"/>
    <property type="match status" value="1"/>
</dbReference>
<evidence type="ECO:0000313" key="11">
    <source>
        <dbReference type="EMBL" id="KEK24984.1"/>
    </source>
</evidence>
<keyword evidence="6" id="KW-0804">Transcription</keyword>
<dbReference type="InterPro" id="IPR001789">
    <property type="entry name" value="Sig_transdc_resp-reg_receiver"/>
</dbReference>
<organism evidence="11 12">
    <name type="scientific">Bacillus gaemokensis</name>
    <dbReference type="NCBI Taxonomy" id="574375"/>
    <lineage>
        <taxon>Bacteria</taxon>
        <taxon>Bacillati</taxon>
        <taxon>Bacillota</taxon>
        <taxon>Bacilli</taxon>
        <taxon>Bacillales</taxon>
        <taxon>Bacillaceae</taxon>
        <taxon>Bacillus</taxon>
        <taxon>Bacillus cereus group</taxon>
    </lineage>
</organism>
<dbReference type="GO" id="GO:0000976">
    <property type="term" value="F:transcription cis-regulatory region binding"/>
    <property type="evidence" value="ECO:0007669"/>
    <property type="project" value="TreeGrafter"/>
</dbReference>
<dbReference type="EMBL" id="JOTM01000003">
    <property type="protein sequence ID" value="KEK24984.1"/>
    <property type="molecule type" value="Genomic_DNA"/>
</dbReference>
<feature type="domain" description="OmpR/PhoB-type" evidence="10">
    <location>
        <begin position="128"/>
        <end position="227"/>
    </location>
</feature>
<comment type="caution">
    <text evidence="11">The sequence shown here is derived from an EMBL/GenBank/DDBJ whole genome shotgun (WGS) entry which is preliminary data.</text>
</comment>
<dbReference type="OrthoDB" id="9790442at2"/>
<dbReference type="eggNOG" id="COG0745">
    <property type="taxonomic scope" value="Bacteria"/>
</dbReference>
<evidence type="ECO:0000256" key="3">
    <source>
        <dbReference type="ARBA" id="ARBA00023012"/>
    </source>
</evidence>
<keyword evidence="12" id="KW-1185">Reference proteome</keyword>
<dbReference type="InterPro" id="IPR011006">
    <property type="entry name" value="CheY-like_superfamily"/>
</dbReference>
<dbReference type="STRING" id="574375.AZF08_11060"/>
<dbReference type="SMART" id="SM00448">
    <property type="entry name" value="REC"/>
    <property type="match status" value="1"/>
</dbReference>
<dbReference type="GO" id="GO:0006355">
    <property type="term" value="P:regulation of DNA-templated transcription"/>
    <property type="evidence" value="ECO:0007669"/>
    <property type="project" value="InterPro"/>
</dbReference>
<evidence type="ECO:0000256" key="6">
    <source>
        <dbReference type="ARBA" id="ARBA00023163"/>
    </source>
</evidence>
<evidence type="ECO:0000256" key="1">
    <source>
        <dbReference type="ARBA" id="ARBA00004496"/>
    </source>
</evidence>
<evidence type="ECO:0000256" key="5">
    <source>
        <dbReference type="ARBA" id="ARBA00023125"/>
    </source>
</evidence>
<evidence type="ECO:0000256" key="8">
    <source>
        <dbReference type="PROSITE-ProRule" id="PRU01091"/>
    </source>
</evidence>
<feature type="modified residue" description="4-aspartylphosphate" evidence="7">
    <location>
        <position position="52"/>
    </location>
</feature>
<keyword evidence="4" id="KW-0805">Transcription regulation</keyword>
<dbReference type="Gene3D" id="6.10.250.690">
    <property type="match status" value="1"/>
</dbReference>
<dbReference type="Proteomes" id="UP000027778">
    <property type="component" value="Unassembled WGS sequence"/>
</dbReference>
<dbReference type="CDD" id="cd00383">
    <property type="entry name" value="trans_reg_C"/>
    <property type="match status" value="1"/>
</dbReference>
<name>A0A073KCL9_9BACI</name>
<evidence type="ECO:0000256" key="7">
    <source>
        <dbReference type="PROSITE-ProRule" id="PRU00169"/>
    </source>
</evidence>
<dbReference type="PANTHER" id="PTHR48111:SF2">
    <property type="entry name" value="RESPONSE REGULATOR SAER"/>
    <property type="match status" value="1"/>
</dbReference>
<dbReference type="RefSeq" id="WP_033673646.1">
    <property type="nucleotide sequence ID" value="NZ_JOTM01000003.1"/>
</dbReference>
<dbReference type="AlphaFoldDB" id="A0A073KCL9"/>
<dbReference type="GO" id="GO:0005829">
    <property type="term" value="C:cytosol"/>
    <property type="evidence" value="ECO:0007669"/>
    <property type="project" value="TreeGrafter"/>
</dbReference>
<keyword evidence="5 8" id="KW-0238">DNA-binding</keyword>
<evidence type="ECO:0000259" key="10">
    <source>
        <dbReference type="PROSITE" id="PS51755"/>
    </source>
</evidence>
<evidence type="ECO:0000259" key="9">
    <source>
        <dbReference type="PROSITE" id="PS50110"/>
    </source>
</evidence>
<comment type="subcellular location">
    <subcellularLocation>
        <location evidence="1">Cytoplasm</location>
    </subcellularLocation>
</comment>
<dbReference type="Gene3D" id="1.10.10.10">
    <property type="entry name" value="Winged helix-like DNA-binding domain superfamily/Winged helix DNA-binding domain"/>
    <property type="match status" value="1"/>
</dbReference>
<dbReference type="InterPro" id="IPR001867">
    <property type="entry name" value="OmpR/PhoB-type_DNA-bd"/>
</dbReference>
<dbReference type="InterPro" id="IPR039420">
    <property type="entry name" value="WalR-like"/>
</dbReference>